<feature type="non-terminal residue" evidence="2">
    <location>
        <position position="233"/>
    </location>
</feature>
<sequence length="233" mass="24860">MQMPGRKYPLPGPLPLTGAGSPSSPIELYRHGFKTQVSGSSQTYSAAPNTLSAYLDSSKWTLSTPGYSGVFVSYPSPVTSGPSMDSALGFAVTPTGGASMTLSLQVKPGYRATITSFSFYNRSTAVDPLTDSTTGYRYWYLTINGVNVGGDTLNRYSVPLLSTGTRVLDDALSALTGTVTVTLHYYRSGNPSGTLRIDNFVLNGFVQQIPTGSMPITSTEGKGYRYGFNGKEY</sequence>
<dbReference type="OrthoDB" id="2972467at2"/>
<dbReference type="EMBL" id="SKFH01000065">
    <property type="protein sequence ID" value="TCZ64241.1"/>
    <property type="molecule type" value="Genomic_DNA"/>
</dbReference>
<gene>
    <name evidence="2" type="ORF">E0486_18255</name>
</gene>
<organism evidence="2 3">
    <name type="scientific">Flaviaesturariibacter aridisoli</name>
    <dbReference type="NCBI Taxonomy" id="2545761"/>
    <lineage>
        <taxon>Bacteria</taxon>
        <taxon>Pseudomonadati</taxon>
        <taxon>Bacteroidota</taxon>
        <taxon>Chitinophagia</taxon>
        <taxon>Chitinophagales</taxon>
        <taxon>Chitinophagaceae</taxon>
        <taxon>Flaviaestuariibacter</taxon>
    </lineage>
</organism>
<name>A0A4R4DV00_9BACT</name>
<proteinExistence type="predicted"/>
<protein>
    <submittedName>
        <fullName evidence="2">Uncharacterized protein</fullName>
    </submittedName>
</protein>
<reference evidence="2 3" key="1">
    <citation type="submission" date="2019-03" db="EMBL/GenBank/DDBJ databases">
        <authorList>
            <person name="Kim M.K.M."/>
        </authorList>
    </citation>
    <scope>NUCLEOTIDE SEQUENCE [LARGE SCALE GENOMIC DNA]</scope>
    <source>
        <strain evidence="2 3">17J68-15</strain>
    </source>
</reference>
<keyword evidence="3" id="KW-1185">Reference proteome</keyword>
<dbReference type="RefSeq" id="WP_131854456.1">
    <property type="nucleotide sequence ID" value="NZ_SKFH01000065.1"/>
</dbReference>
<dbReference type="Proteomes" id="UP000295164">
    <property type="component" value="Unassembled WGS sequence"/>
</dbReference>
<feature type="region of interest" description="Disordered" evidence="1">
    <location>
        <begin position="1"/>
        <end position="21"/>
    </location>
</feature>
<comment type="caution">
    <text evidence="2">The sequence shown here is derived from an EMBL/GenBank/DDBJ whole genome shotgun (WGS) entry which is preliminary data.</text>
</comment>
<evidence type="ECO:0000313" key="3">
    <source>
        <dbReference type="Proteomes" id="UP000295164"/>
    </source>
</evidence>
<evidence type="ECO:0000313" key="2">
    <source>
        <dbReference type="EMBL" id="TCZ64241.1"/>
    </source>
</evidence>
<evidence type="ECO:0000256" key="1">
    <source>
        <dbReference type="SAM" id="MobiDB-lite"/>
    </source>
</evidence>
<accession>A0A4R4DV00</accession>
<dbReference type="AlphaFoldDB" id="A0A4R4DV00"/>